<organism evidence="3 4">
    <name type="scientific">Cohnella suwonensis</name>
    <dbReference type="NCBI Taxonomy" id="696072"/>
    <lineage>
        <taxon>Bacteria</taxon>
        <taxon>Bacillati</taxon>
        <taxon>Bacillota</taxon>
        <taxon>Bacilli</taxon>
        <taxon>Bacillales</taxon>
        <taxon>Paenibacillaceae</taxon>
        <taxon>Cohnella</taxon>
    </lineage>
</organism>
<keyword evidence="1" id="KW-0238">DNA-binding</keyword>
<dbReference type="PIRSF" id="PIRSF006493">
    <property type="entry name" value="Prok_Ku"/>
    <property type="match status" value="1"/>
</dbReference>
<dbReference type="PANTHER" id="PTHR41251">
    <property type="entry name" value="NON-HOMOLOGOUS END JOINING PROTEIN KU"/>
    <property type="match status" value="1"/>
</dbReference>
<evidence type="ECO:0000256" key="1">
    <source>
        <dbReference type="ARBA" id="ARBA00023125"/>
    </source>
</evidence>
<dbReference type="Pfam" id="PF02735">
    <property type="entry name" value="Ku"/>
    <property type="match status" value="1"/>
</dbReference>
<dbReference type="Gene3D" id="2.40.290.10">
    <property type="match status" value="1"/>
</dbReference>
<evidence type="ECO:0000259" key="2">
    <source>
        <dbReference type="SMART" id="SM00559"/>
    </source>
</evidence>
<keyword evidence="4" id="KW-1185">Reference proteome</keyword>
<evidence type="ECO:0000313" key="3">
    <source>
        <dbReference type="EMBL" id="MFC5468288.1"/>
    </source>
</evidence>
<protein>
    <submittedName>
        <fullName evidence="3">Ku protein</fullName>
    </submittedName>
</protein>
<gene>
    <name evidence="3" type="ORF">ACFPPD_06110</name>
</gene>
<dbReference type="SMART" id="SM00559">
    <property type="entry name" value="Ku78"/>
    <property type="match status" value="1"/>
</dbReference>
<accession>A0ABW0LRC9</accession>
<dbReference type="InterPro" id="IPR006164">
    <property type="entry name" value="DNA_bd_Ku70/Ku80"/>
</dbReference>
<comment type="caution">
    <text evidence="3">The sequence shown here is derived from an EMBL/GenBank/DDBJ whole genome shotgun (WGS) entry which is preliminary data.</text>
</comment>
<dbReference type="RefSeq" id="WP_209751848.1">
    <property type="nucleotide sequence ID" value="NZ_JBHSMH010000009.1"/>
</dbReference>
<dbReference type="InterPro" id="IPR009187">
    <property type="entry name" value="Prok_Ku"/>
</dbReference>
<dbReference type="PANTHER" id="PTHR41251:SF1">
    <property type="entry name" value="NON-HOMOLOGOUS END JOINING PROTEIN KU"/>
    <property type="match status" value="1"/>
</dbReference>
<dbReference type="InterPro" id="IPR016194">
    <property type="entry name" value="SPOC-like_C_dom_sf"/>
</dbReference>
<feature type="domain" description="Ku" evidence="2">
    <location>
        <begin position="52"/>
        <end position="179"/>
    </location>
</feature>
<dbReference type="EMBL" id="JBHSMH010000009">
    <property type="protein sequence ID" value="MFC5468288.1"/>
    <property type="molecule type" value="Genomic_DNA"/>
</dbReference>
<name>A0ABW0LRC9_9BACL</name>
<dbReference type="SUPFAM" id="SSF100939">
    <property type="entry name" value="SPOC domain-like"/>
    <property type="match status" value="1"/>
</dbReference>
<evidence type="ECO:0000313" key="4">
    <source>
        <dbReference type="Proteomes" id="UP001596105"/>
    </source>
</evidence>
<sequence>MHAMWKGTVQIAKIQIPVKLYAATEDKELSLRQMHAVCGGSVSHLKYCQTCDAKIEPQDIRKIYDLGGGNSVEITEEELKSIAPAASKTMIIEQFANETEVDRVRLKKHYYVGTDEVGEEGFRLLQASLRQSRKVGIGYVTLRSVQSLAALWPLGDGLVLSTMLYEDEVRPMAPVYATSPTAAAKPPVPDAHLLVFNQLIAAMTSPFEGARYVNHYDVALRGLIEGKLTKLAPRTAAVSEEPALRRNAANLDDLLASLTTSLDAVKGAGGDPFAQSDFNQTH</sequence>
<dbReference type="Proteomes" id="UP001596105">
    <property type="component" value="Unassembled WGS sequence"/>
</dbReference>
<reference evidence="4" key="1">
    <citation type="journal article" date="2019" name="Int. J. Syst. Evol. Microbiol.">
        <title>The Global Catalogue of Microorganisms (GCM) 10K type strain sequencing project: providing services to taxonomists for standard genome sequencing and annotation.</title>
        <authorList>
            <consortium name="The Broad Institute Genomics Platform"/>
            <consortium name="The Broad Institute Genome Sequencing Center for Infectious Disease"/>
            <person name="Wu L."/>
            <person name="Ma J."/>
        </authorList>
    </citation>
    <scope>NUCLEOTIDE SEQUENCE [LARGE SCALE GENOMIC DNA]</scope>
    <source>
        <strain evidence="4">CCUG 57113</strain>
    </source>
</reference>
<proteinExistence type="predicted"/>